<dbReference type="GO" id="GO:0035024">
    <property type="term" value="P:negative regulation of Rho protein signal transduction"/>
    <property type="evidence" value="ECO:0007669"/>
    <property type="project" value="TreeGrafter"/>
</dbReference>
<reference evidence="2" key="1">
    <citation type="submission" date="2019-09" db="EMBL/GenBank/DDBJ databases">
        <title>Bird 10,000 Genomes (B10K) Project - Family phase.</title>
        <authorList>
            <person name="Zhang G."/>
        </authorList>
    </citation>
    <scope>NUCLEOTIDE SEQUENCE</scope>
    <source>
        <strain evidence="2">B10K-DU-001-30</strain>
        <tissue evidence="2">Muscle</tissue>
    </source>
</reference>
<gene>
    <name evidence="2" type="primary">Radil_1</name>
    <name evidence="2" type="ORF">RAMSUL_R15365</name>
</gene>
<evidence type="ECO:0000259" key="1">
    <source>
        <dbReference type="PROSITE" id="PS50200"/>
    </source>
</evidence>
<dbReference type="PANTHER" id="PTHR16027:SF4">
    <property type="entry name" value="RAS-INTERACTING PROTEIN 1"/>
    <property type="match status" value="1"/>
</dbReference>
<dbReference type="InterPro" id="IPR000159">
    <property type="entry name" value="RA_dom"/>
</dbReference>
<proteinExistence type="predicted"/>
<dbReference type="EMBL" id="WBNM01036641">
    <property type="protein sequence ID" value="NXP80477.1"/>
    <property type="molecule type" value="Genomic_DNA"/>
</dbReference>
<dbReference type="Pfam" id="PF00788">
    <property type="entry name" value="RA"/>
    <property type="match status" value="1"/>
</dbReference>
<dbReference type="PROSITE" id="PS50200">
    <property type="entry name" value="RA"/>
    <property type="match status" value="1"/>
</dbReference>
<evidence type="ECO:0000313" key="2">
    <source>
        <dbReference type="EMBL" id="NXP80477.1"/>
    </source>
</evidence>
<dbReference type="GO" id="GO:0007165">
    <property type="term" value="P:signal transduction"/>
    <property type="evidence" value="ECO:0007669"/>
    <property type="project" value="InterPro"/>
</dbReference>
<protein>
    <submittedName>
        <fullName evidence="2">RADIL protein</fullName>
    </submittedName>
</protein>
<dbReference type="GO" id="GO:0005911">
    <property type="term" value="C:cell-cell junction"/>
    <property type="evidence" value="ECO:0007669"/>
    <property type="project" value="TreeGrafter"/>
</dbReference>
<organism evidence="2 3">
    <name type="scientific">Ramphastos sulfuratus</name>
    <dbReference type="NCBI Taxonomy" id="322582"/>
    <lineage>
        <taxon>Eukaryota</taxon>
        <taxon>Metazoa</taxon>
        <taxon>Chordata</taxon>
        <taxon>Craniata</taxon>
        <taxon>Vertebrata</taxon>
        <taxon>Euteleostomi</taxon>
        <taxon>Archelosauria</taxon>
        <taxon>Archosauria</taxon>
        <taxon>Dinosauria</taxon>
        <taxon>Saurischia</taxon>
        <taxon>Theropoda</taxon>
        <taxon>Coelurosauria</taxon>
        <taxon>Aves</taxon>
        <taxon>Neognathae</taxon>
        <taxon>Neoaves</taxon>
        <taxon>Telluraves</taxon>
        <taxon>Coraciimorphae</taxon>
        <taxon>Piciformes</taxon>
        <taxon>Ramphastidae</taxon>
        <taxon>Ramphastos</taxon>
    </lineage>
</organism>
<comment type="caution">
    <text evidence="2">The sequence shown here is derived from an EMBL/GenBank/DDBJ whole genome shotgun (WGS) entry which is preliminary data.</text>
</comment>
<dbReference type="GO" id="GO:0051020">
    <property type="term" value="F:GTPase binding"/>
    <property type="evidence" value="ECO:0007669"/>
    <property type="project" value="TreeGrafter"/>
</dbReference>
<feature type="domain" description="Ras-associating" evidence="1">
    <location>
        <begin position="1"/>
        <end position="88"/>
    </location>
</feature>
<feature type="non-terminal residue" evidence="2">
    <location>
        <position position="1"/>
    </location>
</feature>
<accession>A0A852CKL0</accession>
<evidence type="ECO:0000313" key="3">
    <source>
        <dbReference type="Proteomes" id="UP000611227"/>
    </source>
</evidence>
<dbReference type="Proteomes" id="UP000611227">
    <property type="component" value="Unassembled WGS sequence"/>
</dbReference>
<feature type="non-terminal residue" evidence="2">
    <location>
        <position position="93"/>
    </location>
</feature>
<dbReference type="InterPro" id="IPR052072">
    <property type="entry name" value="Vascular_dev_regulator"/>
</dbReference>
<dbReference type="AlphaFoldDB" id="A0A852CKL0"/>
<keyword evidence="3" id="KW-1185">Reference proteome</keyword>
<sequence>ATPRSTAAELVREALERYGLGPAEGSPRDFVLCDVVGRATAGTGGAGAGWQVEHLRAVGDAERPLVLLDVWKPKEGCGRRFEIRRRSEVERRG</sequence>
<name>A0A852CKL0_9PICI</name>
<dbReference type="Gene3D" id="3.10.20.90">
    <property type="entry name" value="Phosphatidylinositol 3-kinase Catalytic Subunit, Chain A, domain 1"/>
    <property type="match status" value="1"/>
</dbReference>
<dbReference type="InterPro" id="IPR029071">
    <property type="entry name" value="Ubiquitin-like_domsf"/>
</dbReference>
<dbReference type="SUPFAM" id="SSF54236">
    <property type="entry name" value="Ubiquitin-like"/>
    <property type="match status" value="1"/>
</dbReference>
<dbReference type="GO" id="GO:0001525">
    <property type="term" value="P:angiogenesis"/>
    <property type="evidence" value="ECO:0007669"/>
    <property type="project" value="TreeGrafter"/>
</dbReference>
<dbReference type="PANTHER" id="PTHR16027">
    <property type="entry name" value="DILUTE DOMAIN-CONTAINING PROTEIN YPR089W"/>
    <property type="match status" value="1"/>
</dbReference>